<organism evidence="2 3">
    <name type="scientific">Rhododendron simsii</name>
    <name type="common">Sims's rhododendron</name>
    <dbReference type="NCBI Taxonomy" id="118357"/>
    <lineage>
        <taxon>Eukaryota</taxon>
        <taxon>Viridiplantae</taxon>
        <taxon>Streptophyta</taxon>
        <taxon>Embryophyta</taxon>
        <taxon>Tracheophyta</taxon>
        <taxon>Spermatophyta</taxon>
        <taxon>Magnoliopsida</taxon>
        <taxon>eudicotyledons</taxon>
        <taxon>Gunneridae</taxon>
        <taxon>Pentapetalae</taxon>
        <taxon>asterids</taxon>
        <taxon>Ericales</taxon>
        <taxon>Ericaceae</taxon>
        <taxon>Ericoideae</taxon>
        <taxon>Rhodoreae</taxon>
        <taxon>Rhododendron</taxon>
    </lineage>
</organism>
<dbReference type="AlphaFoldDB" id="A0A834H9A8"/>
<proteinExistence type="predicted"/>
<dbReference type="SUPFAM" id="SSF56219">
    <property type="entry name" value="DNase I-like"/>
    <property type="match status" value="1"/>
</dbReference>
<comment type="caution">
    <text evidence="2">The sequence shown here is derived from an EMBL/GenBank/DDBJ whole genome shotgun (WGS) entry which is preliminary data.</text>
</comment>
<gene>
    <name evidence="2" type="ORF">RHSIM_Rhsim03G0008200</name>
</gene>
<reference evidence="2" key="1">
    <citation type="submission" date="2019-11" db="EMBL/GenBank/DDBJ databases">
        <authorList>
            <person name="Liu Y."/>
            <person name="Hou J."/>
            <person name="Li T.-Q."/>
            <person name="Guan C.-H."/>
            <person name="Wu X."/>
            <person name="Wu H.-Z."/>
            <person name="Ling F."/>
            <person name="Zhang R."/>
            <person name="Shi X.-G."/>
            <person name="Ren J.-P."/>
            <person name="Chen E.-F."/>
            <person name="Sun J.-M."/>
        </authorList>
    </citation>
    <scope>NUCLEOTIDE SEQUENCE</scope>
    <source>
        <strain evidence="2">Adult_tree_wgs_1</strain>
        <tissue evidence="2">Leaves</tissue>
    </source>
</reference>
<dbReference type="OrthoDB" id="1932741at2759"/>
<dbReference type="EMBL" id="WJXA01000003">
    <property type="protein sequence ID" value="KAF7149042.1"/>
    <property type="molecule type" value="Genomic_DNA"/>
</dbReference>
<dbReference type="InterPro" id="IPR036691">
    <property type="entry name" value="Endo/exonu/phosph_ase_sf"/>
</dbReference>
<dbReference type="Gene3D" id="3.60.10.10">
    <property type="entry name" value="Endonuclease/exonuclease/phosphatase"/>
    <property type="match status" value="1"/>
</dbReference>
<sequence>MNSGNKGGGQPMKPTPSMESSRNINAFAVLDSTLLEEESFQNAVVLEERLASSAQASMGPSSKDDISSVFGTWNIRGLNNPLKHNEVASFICFHKLSLFGLEETKIRSEFLDSLVRHCFPNNWISTHNLGNEVVARIIVAWDPSIMKISSVFSSPQLILLHVEALDCHKCF</sequence>
<evidence type="ECO:0000256" key="1">
    <source>
        <dbReference type="SAM" id="MobiDB-lite"/>
    </source>
</evidence>
<accession>A0A834H9A8</accession>
<dbReference type="Proteomes" id="UP000626092">
    <property type="component" value="Unassembled WGS sequence"/>
</dbReference>
<feature type="region of interest" description="Disordered" evidence="1">
    <location>
        <begin position="1"/>
        <end position="20"/>
    </location>
</feature>
<keyword evidence="3" id="KW-1185">Reference proteome</keyword>
<evidence type="ECO:0000313" key="2">
    <source>
        <dbReference type="EMBL" id="KAF7149042.1"/>
    </source>
</evidence>
<evidence type="ECO:0000313" key="3">
    <source>
        <dbReference type="Proteomes" id="UP000626092"/>
    </source>
</evidence>
<protein>
    <submittedName>
        <fullName evidence="2">Uncharacterized protein</fullName>
    </submittedName>
</protein>
<name>A0A834H9A8_RHOSS</name>
<feature type="compositionally biased region" description="Gly residues" evidence="1">
    <location>
        <begin position="1"/>
        <end position="10"/>
    </location>
</feature>